<evidence type="ECO:0000256" key="3">
    <source>
        <dbReference type="ARBA" id="ARBA00023125"/>
    </source>
</evidence>
<dbReference type="Pfam" id="PF00072">
    <property type="entry name" value="Response_reg"/>
    <property type="match status" value="1"/>
</dbReference>
<feature type="domain" description="HTH luxR-type" evidence="6">
    <location>
        <begin position="141"/>
        <end position="212"/>
    </location>
</feature>
<dbReference type="Gene3D" id="3.40.50.2300">
    <property type="match status" value="1"/>
</dbReference>
<dbReference type="SUPFAM" id="SSF52172">
    <property type="entry name" value="CheY-like"/>
    <property type="match status" value="1"/>
</dbReference>
<dbReference type="SMART" id="SM00448">
    <property type="entry name" value="REC"/>
    <property type="match status" value="1"/>
</dbReference>
<evidence type="ECO:0000313" key="9">
    <source>
        <dbReference type="Proteomes" id="UP000230551"/>
    </source>
</evidence>
<dbReference type="EMBL" id="PDCN02000014">
    <property type="protein sequence ID" value="PIB74783.1"/>
    <property type="molecule type" value="Genomic_DNA"/>
</dbReference>
<protein>
    <submittedName>
        <fullName evidence="8">DNA-binding response regulator</fullName>
    </submittedName>
</protein>
<organism evidence="8 9">
    <name type="scientific">Mycolicibacterium brumae</name>
    <dbReference type="NCBI Taxonomy" id="85968"/>
    <lineage>
        <taxon>Bacteria</taxon>
        <taxon>Bacillati</taxon>
        <taxon>Actinomycetota</taxon>
        <taxon>Actinomycetes</taxon>
        <taxon>Mycobacteriales</taxon>
        <taxon>Mycobacteriaceae</taxon>
        <taxon>Mycolicibacterium</taxon>
    </lineage>
</organism>
<keyword evidence="2" id="KW-0805">Transcription regulation</keyword>
<dbReference type="InterPro" id="IPR039420">
    <property type="entry name" value="WalR-like"/>
</dbReference>
<dbReference type="AlphaFoldDB" id="A0A2G5P9W5"/>
<keyword evidence="9" id="KW-1185">Reference proteome</keyword>
<feature type="modified residue" description="4-aspartylphosphate" evidence="5">
    <location>
        <position position="52"/>
    </location>
</feature>
<dbReference type="InterPro" id="IPR016032">
    <property type="entry name" value="Sig_transdc_resp-reg_C-effctor"/>
</dbReference>
<accession>A0A2G5P9W5</accession>
<proteinExistence type="predicted"/>
<dbReference type="GO" id="GO:0000160">
    <property type="term" value="P:phosphorelay signal transduction system"/>
    <property type="evidence" value="ECO:0007669"/>
    <property type="project" value="InterPro"/>
</dbReference>
<dbReference type="SUPFAM" id="SSF46894">
    <property type="entry name" value="C-terminal effector domain of the bipartite response regulators"/>
    <property type="match status" value="1"/>
</dbReference>
<dbReference type="PROSITE" id="PS00622">
    <property type="entry name" value="HTH_LUXR_1"/>
    <property type="match status" value="1"/>
</dbReference>
<sequence>MRAVLADDSALFREGAAMVLAGGGFDVVGTAADAEDLIALVDAESPDVVVTDIRMPPTHTIEGIEAGLRIRREHPGVGVVLLSAHIDTFHAMRLVDGSPSGVGYLLKDRVGDLRAFVADVRTVAAGGTVIDPEVVDGLMAQRRGGPDLTPREVDVLELMARGRSNAAIAAELVLSARTVEANINSIFGKLGLSADDGTNRRVAAVLRYLRDPHRS</sequence>
<dbReference type="Proteomes" id="UP000230551">
    <property type="component" value="Unassembled WGS sequence"/>
</dbReference>
<keyword evidence="1 5" id="KW-0597">Phosphoprotein</keyword>
<dbReference type="CDD" id="cd06170">
    <property type="entry name" value="LuxR_C_like"/>
    <property type="match status" value="1"/>
</dbReference>
<dbReference type="GO" id="GO:0006355">
    <property type="term" value="P:regulation of DNA-templated transcription"/>
    <property type="evidence" value="ECO:0007669"/>
    <property type="project" value="InterPro"/>
</dbReference>
<evidence type="ECO:0000259" key="7">
    <source>
        <dbReference type="PROSITE" id="PS50110"/>
    </source>
</evidence>
<comment type="caution">
    <text evidence="8">The sequence shown here is derived from an EMBL/GenBank/DDBJ whole genome shotgun (WGS) entry which is preliminary data.</text>
</comment>
<dbReference type="PROSITE" id="PS50110">
    <property type="entry name" value="RESPONSE_REGULATORY"/>
    <property type="match status" value="1"/>
</dbReference>
<dbReference type="RefSeq" id="WP_090588953.1">
    <property type="nucleotide sequence ID" value="NZ_CP104302.1"/>
</dbReference>
<dbReference type="CDD" id="cd17535">
    <property type="entry name" value="REC_NarL-like"/>
    <property type="match status" value="1"/>
</dbReference>
<evidence type="ECO:0000256" key="1">
    <source>
        <dbReference type="ARBA" id="ARBA00022553"/>
    </source>
</evidence>
<dbReference type="PROSITE" id="PS50043">
    <property type="entry name" value="HTH_LUXR_2"/>
    <property type="match status" value="1"/>
</dbReference>
<dbReference type="SMART" id="SM00421">
    <property type="entry name" value="HTH_LUXR"/>
    <property type="match status" value="1"/>
</dbReference>
<dbReference type="PANTHER" id="PTHR43214:SF24">
    <property type="entry name" value="TRANSCRIPTIONAL REGULATORY PROTEIN NARL-RELATED"/>
    <property type="match status" value="1"/>
</dbReference>
<dbReference type="InterPro" id="IPR011006">
    <property type="entry name" value="CheY-like_superfamily"/>
</dbReference>
<name>A0A2G5P9W5_9MYCO</name>
<dbReference type="PANTHER" id="PTHR43214">
    <property type="entry name" value="TWO-COMPONENT RESPONSE REGULATOR"/>
    <property type="match status" value="1"/>
</dbReference>
<evidence type="ECO:0000259" key="6">
    <source>
        <dbReference type="PROSITE" id="PS50043"/>
    </source>
</evidence>
<dbReference type="Pfam" id="PF00196">
    <property type="entry name" value="GerE"/>
    <property type="match status" value="1"/>
</dbReference>
<dbReference type="OrthoDB" id="9808843at2"/>
<evidence type="ECO:0000256" key="5">
    <source>
        <dbReference type="PROSITE-ProRule" id="PRU00169"/>
    </source>
</evidence>
<dbReference type="STRING" id="85968.GCA_900073015_02032"/>
<dbReference type="GO" id="GO:0003677">
    <property type="term" value="F:DNA binding"/>
    <property type="evidence" value="ECO:0007669"/>
    <property type="project" value="UniProtKB-KW"/>
</dbReference>
<dbReference type="InterPro" id="IPR001789">
    <property type="entry name" value="Sig_transdc_resp-reg_receiver"/>
</dbReference>
<keyword evidence="3 8" id="KW-0238">DNA-binding</keyword>
<dbReference type="PRINTS" id="PR00038">
    <property type="entry name" value="HTHLUXR"/>
</dbReference>
<gene>
    <name evidence="8" type="ORF">CQY22_011710</name>
</gene>
<reference evidence="8 9" key="1">
    <citation type="journal article" date="2017" name="Infect. Genet. Evol.">
        <title>The new phylogeny of the genus Mycobacterium: The old and the news.</title>
        <authorList>
            <person name="Tortoli E."/>
            <person name="Fedrizzi T."/>
            <person name="Meehan C.J."/>
            <person name="Trovato A."/>
            <person name="Grottola A."/>
            <person name="Giacobazzi E."/>
            <person name="Serpini G.F."/>
            <person name="Tagliazucchi S."/>
            <person name="Fabio A."/>
            <person name="Bettua C."/>
            <person name="Bertorelli R."/>
            <person name="Frascaro F."/>
            <person name="De Sanctis V."/>
            <person name="Pecorari M."/>
            <person name="Jousson O."/>
            <person name="Segata N."/>
            <person name="Cirillo D.M."/>
        </authorList>
    </citation>
    <scope>NUCLEOTIDE SEQUENCE [LARGE SCALE GENOMIC DNA]</scope>
    <source>
        <strain evidence="8 9">CIP1034565</strain>
    </source>
</reference>
<keyword evidence="4" id="KW-0804">Transcription</keyword>
<evidence type="ECO:0000256" key="2">
    <source>
        <dbReference type="ARBA" id="ARBA00023015"/>
    </source>
</evidence>
<evidence type="ECO:0000313" key="8">
    <source>
        <dbReference type="EMBL" id="PIB74783.1"/>
    </source>
</evidence>
<feature type="domain" description="Response regulatory" evidence="7">
    <location>
        <begin position="2"/>
        <end position="122"/>
    </location>
</feature>
<dbReference type="InterPro" id="IPR058245">
    <property type="entry name" value="NreC/VraR/RcsB-like_REC"/>
</dbReference>
<dbReference type="InterPro" id="IPR000792">
    <property type="entry name" value="Tscrpt_reg_LuxR_C"/>
</dbReference>
<evidence type="ECO:0000256" key="4">
    <source>
        <dbReference type="ARBA" id="ARBA00023163"/>
    </source>
</evidence>